<organism evidence="4 5">
    <name type="scientific">Arthrobacter burdickii</name>
    <dbReference type="NCBI Taxonomy" id="3035920"/>
    <lineage>
        <taxon>Bacteria</taxon>
        <taxon>Bacillati</taxon>
        <taxon>Actinomycetota</taxon>
        <taxon>Actinomycetes</taxon>
        <taxon>Micrococcales</taxon>
        <taxon>Micrococcaceae</taxon>
        <taxon>Arthrobacter</taxon>
    </lineage>
</organism>
<dbReference type="InterPro" id="IPR016181">
    <property type="entry name" value="Acyl_CoA_acyltransferase"/>
</dbReference>
<dbReference type="CDD" id="cd04301">
    <property type="entry name" value="NAT_SF"/>
    <property type="match status" value="1"/>
</dbReference>
<gene>
    <name evidence="4" type="ORF">P5G52_01700</name>
</gene>
<evidence type="ECO:0000313" key="5">
    <source>
        <dbReference type="Proteomes" id="UP001174209"/>
    </source>
</evidence>
<dbReference type="Gene3D" id="3.40.630.30">
    <property type="match status" value="1"/>
</dbReference>
<feature type="domain" description="N-acetyltransferase" evidence="3">
    <location>
        <begin position="1"/>
        <end position="117"/>
    </location>
</feature>
<dbReference type="InterPro" id="IPR050832">
    <property type="entry name" value="Bact_Acetyltransf"/>
</dbReference>
<name>A0ABT8JYC0_9MICC</name>
<dbReference type="PROSITE" id="PS51186">
    <property type="entry name" value="GNAT"/>
    <property type="match status" value="1"/>
</dbReference>
<keyword evidence="5" id="KW-1185">Reference proteome</keyword>
<evidence type="ECO:0000256" key="1">
    <source>
        <dbReference type="ARBA" id="ARBA00022679"/>
    </source>
</evidence>
<accession>A0ABT8JYC0</accession>
<dbReference type="Pfam" id="PF00583">
    <property type="entry name" value="Acetyltransf_1"/>
    <property type="match status" value="1"/>
</dbReference>
<keyword evidence="2" id="KW-0012">Acyltransferase</keyword>
<keyword evidence="1" id="KW-0808">Transferase</keyword>
<protein>
    <submittedName>
        <fullName evidence="4">GNAT family N-acetyltransferase</fullName>
    </submittedName>
</protein>
<evidence type="ECO:0000313" key="4">
    <source>
        <dbReference type="EMBL" id="MDN4609571.1"/>
    </source>
</evidence>
<dbReference type="PANTHER" id="PTHR43877">
    <property type="entry name" value="AMINOALKYLPHOSPHONATE N-ACETYLTRANSFERASE-RELATED-RELATED"/>
    <property type="match status" value="1"/>
</dbReference>
<sequence>MVYAAAWQTHQPVGTVVLDLVSKHAPELKHLFVQKSARGAGAGTALCAWTEKRAAQAGFDTLYLSVGVENQAARRLYERLGFTPAGKTTTTTYQYVDDDGQKQWATETDDLFEKTLAG</sequence>
<evidence type="ECO:0000256" key="2">
    <source>
        <dbReference type="ARBA" id="ARBA00023315"/>
    </source>
</evidence>
<dbReference type="EMBL" id="JAROCG010000001">
    <property type="protein sequence ID" value="MDN4609571.1"/>
    <property type="molecule type" value="Genomic_DNA"/>
</dbReference>
<dbReference type="Proteomes" id="UP001174209">
    <property type="component" value="Unassembled WGS sequence"/>
</dbReference>
<evidence type="ECO:0000259" key="3">
    <source>
        <dbReference type="PROSITE" id="PS51186"/>
    </source>
</evidence>
<dbReference type="InterPro" id="IPR000182">
    <property type="entry name" value="GNAT_dom"/>
</dbReference>
<reference evidence="4" key="1">
    <citation type="submission" date="2023-06" db="EMBL/GenBank/DDBJ databases">
        <title>MT1 and MT2 Draft Genomes of Novel Species.</title>
        <authorList>
            <person name="Venkateswaran K."/>
        </authorList>
    </citation>
    <scope>NUCLEOTIDE SEQUENCE</scope>
    <source>
        <strain evidence="4">IIF3SC-B10</strain>
    </source>
</reference>
<proteinExistence type="predicted"/>
<comment type="caution">
    <text evidence="4">The sequence shown here is derived from an EMBL/GenBank/DDBJ whole genome shotgun (WGS) entry which is preliminary data.</text>
</comment>
<dbReference type="SUPFAM" id="SSF55729">
    <property type="entry name" value="Acyl-CoA N-acyltransferases (Nat)"/>
    <property type="match status" value="1"/>
</dbReference>